<comment type="caution">
    <text evidence="2">The sequence shown here is derived from an EMBL/GenBank/DDBJ whole genome shotgun (WGS) entry which is preliminary data.</text>
</comment>
<evidence type="ECO:0000313" key="3">
    <source>
        <dbReference type="Proteomes" id="UP001302120"/>
    </source>
</evidence>
<feature type="signal peptide" evidence="1">
    <location>
        <begin position="1"/>
        <end position="28"/>
    </location>
</feature>
<dbReference type="InterPro" id="IPR013424">
    <property type="entry name" value="Ice-binding_C"/>
</dbReference>
<sequence>MNKSFATLIMGSAMAVSVSAIATSPTQAATLTNITIGGTNPTDYFVYDANNVNTFIVDSTLANVAKVLENASAANPTGNVELAASSETPGFDFTKNTTLEGTINGRNLIISSLTETDWTDTYKDTGLSFGQFWFNQALSANGFANLVGTPIGQALFNNFVDNGGYKRFSDPNIAYVTQEDLNSPIKIGLAGVLNARDLLFSTVPPEFQPLLAGVDTIQASEIYRYTYEGQTDLQFSFVAVPSGLVTLDGTMSQDGIYDPEIIVGVPATVPEPSVIFGMLGVAGIFAAQRKLKNSI</sequence>
<keyword evidence="1" id="KW-0732">Signal</keyword>
<feature type="chain" id="PRO_5045647701" evidence="1">
    <location>
        <begin position="29"/>
        <end position="295"/>
    </location>
</feature>
<evidence type="ECO:0000313" key="2">
    <source>
        <dbReference type="EMBL" id="MEA5580945.1"/>
    </source>
</evidence>
<dbReference type="NCBIfam" id="NF038130">
    <property type="entry name" value="PEP_NF038130"/>
    <property type="match status" value="1"/>
</dbReference>
<proteinExistence type="predicted"/>
<gene>
    <name evidence="2" type="ORF">VB620_06275</name>
</gene>
<evidence type="ECO:0000256" key="1">
    <source>
        <dbReference type="SAM" id="SignalP"/>
    </source>
</evidence>
<dbReference type="RefSeq" id="WP_323195285.1">
    <property type="nucleotide sequence ID" value="NZ_JAYGHG010000006.1"/>
</dbReference>
<dbReference type="NCBIfam" id="TIGR02595">
    <property type="entry name" value="PEP_CTERM"/>
    <property type="match status" value="1"/>
</dbReference>
<name>A0ABU5UBP7_9CYAN</name>
<organism evidence="2 3">
    <name type="scientific">Nodularia harveyana UHCC-0300</name>
    <dbReference type="NCBI Taxonomy" id="2974287"/>
    <lineage>
        <taxon>Bacteria</taxon>
        <taxon>Bacillati</taxon>
        <taxon>Cyanobacteriota</taxon>
        <taxon>Cyanophyceae</taxon>
        <taxon>Nostocales</taxon>
        <taxon>Nodulariaceae</taxon>
        <taxon>Nodularia</taxon>
    </lineage>
</organism>
<accession>A0ABU5UBP7</accession>
<protein>
    <submittedName>
        <fullName evidence="2">NF038130 family PEP-CTERM protein</fullName>
    </submittedName>
</protein>
<keyword evidence="3" id="KW-1185">Reference proteome</keyword>
<dbReference type="Proteomes" id="UP001302120">
    <property type="component" value="Unassembled WGS sequence"/>
</dbReference>
<dbReference type="EMBL" id="JAYGHG010000006">
    <property type="protein sequence ID" value="MEA5580945.1"/>
    <property type="molecule type" value="Genomic_DNA"/>
</dbReference>
<reference evidence="2 3" key="1">
    <citation type="submission" date="2023-12" db="EMBL/GenBank/DDBJ databases">
        <title>Baltic Sea Cyanobacteria.</title>
        <authorList>
            <person name="Delbaje E."/>
            <person name="Fewer D.P."/>
            <person name="Shishido T.K."/>
        </authorList>
    </citation>
    <scope>NUCLEOTIDE SEQUENCE [LARGE SCALE GENOMIC DNA]</scope>
    <source>
        <strain evidence="2 3">UHCC-0300</strain>
    </source>
</reference>